<comment type="caution">
    <text evidence="1">The sequence shown here is derived from an EMBL/GenBank/DDBJ whole genome shotgun (WGS) entry which is preliminary data.</text>
</comment>
<dbReference type="EMBL" id="JACJTC010000002">
    <property type="protein sequence ID" value="MBD2610415.1"/>
    <property type="molecule type" value="Genomic_DNA"/>
</dbReference>
<proteinExistence type="predicted"/>
<accession>A0ABR8H5C3</accession>
<evidence type="ECO:0000313" key="2">
    <source>
        <dbReference type="Proteomes" id="UP000606396"/>
    </source>
</evidence>
<sequence>MSPSDRVGGIDWSPIIRRMEPQGRCHLPQYPGNLKAVLLNHAGLSEHPQGEKAYQLAREIARLTTFSHPEITYWFSRITELM</sequence>
<protein>
    <submittedName>
        <fullName evidence="1">Uncharacterized protein</fullName>
    </submittedName>
</protein>
<keyword evidence="2" id="KW-1185">Reference proteome</keyword>
<organism evidence="1 2">
    <name type="scientific">Nostoc punctiforme FACHB-252</name>
    <dbReference type="NCBI Taxonomy" id="1357509"/>
    <lineage>
        <taxon>Bacteria</taxon>
        <taxon>Bacillati</taxon>
        <taxon>Cyanobacteriota</taxon>
        <taxon>Cyanophyceae</taxon>
        <taxon>Nostocales</taxon>
        <taxon>Nostocaceae</taxon>
        <taxon>Nostoc</taxon>
    </lineage>
</organism>
<reference evidence="1 2" key="1">
    <citation type="journal article" date="2020" name="ISME J.">
        <title>Comparative genomics reveals insights into cyanobacterial evolution and habitat adaptation.</title>
        <authorList>
            <person name="Chen M.Y."/>
            <person name="Teng W.K."/>
            <person name="Zhao L."/>
            <person name="Hu C.X."/>
            <person name="Zhou Y.K."/>
            <person name="Han B.P."/>
            <person name="Song L.R."/>
            <person name="Shu W.S."/>
        </authorList>
    </citation>
    <scope>NUCLEOTIDE SEQUENCE [LARGE SCALE GENOMIC DNA]</scope>
    <source>
        <strain evidence="1 2">FACHB-252</strain>
    </source>
</reference>
<dbReference type="Proteomes" id="UP000606396">
    <property type="component" value="Unassembled WGS sequence"/>
</dbReference>
<dbReference type="RefSeq" id="WP_190948399.1">
    <property type="nucleotide sequence ID" value="NZ_JACJTC010000002.1"/>
</dbReference>
<name>A0ABR8H5C3_NOSPU</name>
<evidence type="ECO:0000313" key="1">
    <source>
        <dbReference type="EMBL" id="MBD2610415.1"/>
    </source>
</evidence>
<gene>
    <name evidence="1" type="ORF">H6G94_03850</name>
</gene>